<dbReference type="VEuPathDB" id="FungiDB:H257_17398"/>
<dbReference type="InterPro" id="IPR036397">
    <property type="entry name" value="RNaseH_sf"/>
</dbReference>
<dbReference type="RefSeq" id="XP_009844498.1">
    <property type="nucleotide sequence ID" value="XM_009846196.1"/>
</dbReference>
<dbReference type="InterPro" id="IPR055588">
    <property type="entry name" value="DUF7164"/>
</dbReference>
<dbReference type="PANTHER" id="PTHR47169">
    <property type="entry name" value="OS01G0541250 PROTEIN"/>
    <property type="match status" value="1"/>
</dbReference>
<evidence type="ECO:0000259" key="1">
    <source>
        <dbReference type="Pfam" id="PF23741"/>
    </source>
</evidence>
<dbReference type="Pfam" id="PF23741">
    <property type="entry name" value="DUF7164"/>
    <property type="match status" value="4"/>
</dbReference>
<dbReference type="PANTHER" id="PTHR47169:SF2">
    <property type="entry name" value="OS01G0541250 PROTEIN"/>
    <property type="match status" value="1"/>
</dbReference>
<sequence length="1472" mass="164062">MKELTADQRRAVIDHLLVRVVQHPCKLQCGAILEVARIFGRNPRTISKIWQRANVSLGGDNLPSREMICEHTASMKKGRVGRKQKYTDLPELKYNSNVKPKLTDVNKTARVKWAVDFVEPTDTYAFHDMYDYEPPHRSTQSKRFITKVMFLSAVARPRWDNAKSEWFDGKIGTWHFTQHVRAARSSRNRPAGTMELRPVNVTRPVHKKMLIDNVIPAIKALWPADCSKTVFIQQDNARPHVPPSDADIVKACTSDGWAMKLKYQPPNSPDMNILDLGFFRAIQALQQTHHSNTYEGIVNATNNAWKDVDPWSLERNFLTLQSCLREVIGCAGGNSYKIPHMKKAALKKCGRLPESVSCGKDVYDDGCTLLGQVDLSTVMLELLPRWHQRSLFFVAATLIACCFIFQVIYSSHALENLHVPSVRREAAFVRAIVVHLPRDRDDDAVDEFRWLHASWKDMVQHQPSTWRTDLVVVPDGAALAGGDGILPSDLKCTVSSLVNRLKPSQCFVLPSTHSATDVAFTVDFDAVHSFQAITTADLSVYDWVLITHPNAIIGPAFAGWKPTVLTVGSGLSDAPFSNSVLHAMKSIGQDLGLTSFEPTKHTFGLSWYGPTSDVQECGKLMLELLDHLHQHLERGALNEASDWHRALPEVAASMALPECTQFNVAFQPSMLDVPVLRLDAVSRHAVLIPSPMFTTLVYEKATTSLLQNDHSTIGFALAIARSSAPAVNPLLLQNEFTTTLNQSSFVRAIVVSFRLATNRTGHVELRGLHRSWQIMLRDQPPAWRTDLVVFADTPSRLFDQLKCSSSFVRQAGDDTPSRCIAVIVANSPDSAQSDAGGILATLATHPPVLASYEWLLRSDLDTFVAPRFATWKPSQFSVSRPIVPYCVPGTFTCANLARVASEMGFQVPVKRQSYGSTWYGPSKLVQACAKVAMRVINHLTNVGMPSLDNHQGHLDAQRTNLPLYAGHVALQQCTTLPVQRRRPDVLEVSTSSSRPLDSMVHLKAGTDEHGFSLFHAAKLHGDVGDTAIAKDFAAKIAWEAAKDVTDSSTQHALHESFVRAAVVYLPGDNTKFQAEMRWLHASWVDMVQHQPAKWRTDIVVFTDGDLPLWKYLNCTTTIRTSPDEPNRCVLVPGYKKVKSSSFDYGFADSINVVAIANEATKPYDWILRTDIDTFFTPAFATWKPLNQHATYLALTSQYAQVPASSNQSDSFVRAAVVFAPEGSGEAGFRWFHLSWQTMALKEPALWRTDLVVFATEEWPYFGELNCTSVPRRDRVEPNRCIVVSSYKSVMTSDFVFAKADDIHILTTHETYLDTYDWLLKTDLETFLTPAFATWKPTSFTFGSSGGYSFPGQPTAKRLASIAATLQLTGPTVEDIGSSWYGPASVVRSCATLAVRLMHHLHAHEFNATEKSPEYYQVKIAGWPHWHYGILHMYAGHLAVPHCTKDSGGFTKQTSMMDFSTESKASVKKHAHL</sequence>
<name>W4FGU6_APHAT</name>
<protein>
    <recommendedName>
        <fullName evidence="1">DUF7164 domain-containing protein</fullName>
    </recommendedName>
</protein>
<feature type="domain" description="DUF7164" evidence="1">
    <location>
        <begin position="1212"/>
        <end position="1472"/>
    </location>
</feature>
<reference evidence="2" key="1">
    <citation type="submission" date="2013-12" db="EMBL/GenBank/DDBJ databases">
        <title>The Genome Sequence of Aphanomyces astaci APO3.</title>
        <authorList>
            <consortium name="The Broad Institute Genomics Platform"/>
            <person name="Russ C."/>
            <person name="Tyler B."/>
            <person name="van West P."/>
            <person name="Dieguez-Uribeondo J."/>
            <person name="Young S.K."/>
            <person name="Zeng Q."/>
            <person name="Gargeya S."/>
            <person name="Fitzgerald M."/>
            <person name="Abouelleil A."/>
            <person name="Alvarado L."/>
            <person name="Chapman S.B."/>
            <person name="Gainer-Dewar J."/>
            <person name="Goldberg J."/>
            <person name="Griggs A."/>
            <person name="Gujja S."/>
            <person name="Hansen M."/>
            <person name="Howarth C."/>
            <person name="Imamovic A."/>
            <person name="Ireland A."/>
            <person name="Larimer J."/>
            <person name="McCowan C."/>
            <person name="Murphy C."/>
            <person name="Pearson M."/>
            <person name="Poon T.W."/>
            <person name="Priest M."/>
            <person name="Roberts A."/>
            <person name="Saif S."/>
            <person name="Shea T."/>
            <person name="Sykes S."/>
            <person name="Wortman J."/>
            <person name="Nusbaum C."/>
            <person name="Birren B."/>
        </authorList>
    </citation>
    <scope>NUCLEOTIDE SEQUENCE [LARGE SCALE GENOMIC DNA]</scope>
    <source>
        <strain evidence="2">APO3</strain>
    </source>
</reference>
<dbReference type="Gene3D" id="3.30.420.10">
    <property type="entry name" value="Ribonuclease H-like superfamily/Ribonuclease H"/>
    <property type="match status" value="1"/>
</dbReference>
<gene>
    <name evidence="2" type="ORF">H257_17398</name>
</gene>
<dbReference type="GO" id="GO:0003676">
    <property type="term" value="F:nucleic acid binding"/>
    <property type="evidence" value="ECO:0007669"/>
    <property type="project" value="InterPro"/>
</dbReference>
<proteinExistence type="predicted"/>
<dbReference type="STRING" id="112090.W4FGU6"/>
<dbReference type="GeneID" id="20819394"/>
<accession>W4FGU6</accession>
<dbReference type="OrthoDB" id="77340at2759"/>
<organism evidence="2">
    <name type="scientific">Aphanomyces astaci</name>
    <name type="common">Crayfish plague agent</name>
    <dbReference type="NCBI Taxonomy" id="112090"/>
    <lineage>
        <taxon>Eukaryota</taxon>
        <taxon>Sar</taxon>
        <taxon>Stramenopiles</taxon>
        <taxon>Oomycota</taxon>
        <taxon>Saprolegniomycetes</taxon>
        <taxon>Saprolegniales</taxon>
        <taxon>Verrucalvaceae</taxon>
        <taxon>Aphanomyces</taxon>
    </lineage>
</organism>
<feature type="domain" description="DUF7164" evidence="1">
    <location>
        <begin position="428"/>
        <end position="630"/>
    </location>
</feature>
<feature type="domain" description="DUF7164" evidence="1">
    <location>
        <begin position="1057"/>
        <end position="1186"/>
    </location>
</feature>
<feature type="non-terminal residue" evidence="2">
    <location>
        <position position="1472"/>
    </location>
</feature>
<dbReference type="EMBL" id="KI913218">
    <property type="protein sequence ID" value="ETV66069.1"/>
    <property type="molecule type" value="Genomic_DNA"/>
</dbReference>
<evidence type="ECO:0000313" key="2">
    <source>
        <dbReference type="EMBL" id="ETV66069.1"/>
    </source>
</evidence>
<feature type="domain" description="DUF7164" evidence="1">
    <location>
        <begin position="742"/>
        <end position="1015"/>
    </location>
</feature>